<dbReference type="GO" id="GO:0009288">
    <property type="term" value="C:bacterial-type flagellum"/>
    <property type="evidence" value="ECO:0007669"/>
    <property type="project" value="UniProtKB-SubCell"/>
</dbReference>
<keyword evidence="8" id="KW-1185">Reference proteome</keyword>
<comment type="similarity">
    <text evidence="1 4">Belongs to the bacterial flagellin family.</text>
</comment>
<comment type="subcellular location">
    <subcellularLocation>
        <location evidence="4">Secreted</location>
    </subcellularLocation>
    <subcellularLocation>
        <location evidence="4">Bacterial flagellum</location>
    </subcellularLocation>
</comment>
<proteinExistence type="inferred from homology"/>
<keyword evidence="7" id="KW-0966">Cell projection</keyword>
<dbReference type="Gene3D" id="3.30.70.2120">
    <property type="match status" value="1"/>
</dbReference>
<reference evidence="7 8" key="1">
    <citation type="submission" date="2016-10" db="EMBL/GenBank/DDBJ databases">
        <authorList>
            <person name="de Groot N.N."/>
        </authorList>
    </citation>
    <scope>NUCLEOTIDE SEQUENCE [LARGE SCALE GENOMIC DNA]</scope>
    <source>
        <strain evidence="7 8">DSM 9179</strain>
    </source>
</reference>
<sequence length="516" mass="54108">MRINTNISAIIANNQLLKVQDNLQASLERLSSGYKINNASDDPAGMAISQKMRTQLRGLDQATNNAADGVSVIETAEGAISEIQSILSRMKELSVQAANDTNSDTERSTIQQEIESLNSEIDRIAKDTEFNGQPLINGNLERRVYSDVRGISQLECSSNIQAGKYGISITQDARQAVAAGTVITGAGLSSGAVTATMAGSISVNGYSVTVSEGDTLNTIVKNLMDATDKIGGSVMLVDDTSNTTGTNPSTAGYTAATNLTQGVSSLVFITNSYGANERLDITCSNASLASALGLDEAATVDGMVSEGLDVKADFLLDASSNRIGFSNTANISTDGTKVIVNDTDSRTFMVDVPGSVAGTVFDDSGIKATGTTASAKGITQEVTDIGTMAVHVGANENQTIDIDIQKISTYTIGLDTINVMTQSNAGKAITSIDQALAKVSAIRSKLGAYQNRLDHTTSNLSISNDNLTASLSRIVDTDMAEEMTTYTQQNVLSQAATSMLAQANARPETVLQLLQK</sequence>
<accession>A0A1I0QTM7</accession>
<feature type="domain" description="Flagellin C-terminal" evidence="6">
    <location>
        <begin position="430"/>
        <end position="514"/>
    </location>
</feature>
<keyword evidence="7" id="KW-0969">Cilium</keyword>
<dbReference type="AlphaFoldDB" id="A0A1I0QTM7"/>
<dbReference type="PANTHER" id="PTHR42792:SF2">
    <property type="entry name" value="FLAGELLIN"/>
    <property type="match status" value="1"/>
</dbReference>
<dbReference type="Gene3D" id="6.10.10.10">
    <property type="entry name" value="Flagellar export chaperone, C-terminal domain"/>
    <property type="match status" value="1"/>
</dbReference>
<evidence type="ECO:0000313" key="8">
    <source>
        <dbReference type="Proteomes" id="UP000199701"/>
    </source>
</evidence>
<protein>
    <recommendedName>
        <fullName evidence="2 4">Flagellin</fullName>
    </recommendedName>
</protein>
<dbReference type="Pfam" id="PF00669">
    <property type="entry name" value="Flagellin_N"/>
    <property type="match status" value="1"/>
</dbReference>
<evidence type="ECO:0000313" key="7">
    <source>
        <dbReference type="EMBL" id="SEW30295.1"/>
    </source>
</evidence>
<dbReference type="GO" id="GO:0005576">
    <property type="term" value="C:extracellular region"/>
    <property type="evidence" value="ECO:0007669"/>
    <property type="project" value="UniProtKB-SubCell"/>
</dbReference>
<dbReference type="PANTHER" id="PTHR42792">
    <property type="entry name" value="FLAGELLIN"/>
    <property type="match status" value="1"/>
</dbReference>
<keyword evidence="3 4" id="KW-0975">Bacterial flagellum</keyword>
<dbReference type="Pfam" id="PF00700">
    <property type="entry name" value="Flagellin_C"/>
    <property type="match status" value="1"/>
</dbReference>
<keyword evidence="7" id="KW-0282">Flagellum</keyword>
<dbReference type="RefSeq" id="WP_092454342.1">
    <property type="nucleotide sequence ID" value="NZ_FOJI01000009.1"/>
</dbReference>
<dbReference type="GO" id="GO:0005198">
    <property type="term" value="F:structural molecule activity"/>
    <property type="evidence" value="ECO:0007669"/>
    <property type="project" value="UniProtKB-UniRule"/>
</dbReference>
<evidence type="ECO:0000259" key="6">
    <source>
        <dbReference type="Pfam" id="PF00700"/>
    </source>
</evidence>
<dbReference type="InterPro" id="IPR001029">
    <property type="entry name" value="Flagellin_N"/>
</dbReference>
<name>A0A1I0QTM7_9FIRM</name>
<dbReference type="PRINTS" id="PR00207">
    <property type="entry name" value="FLAGELLIN"/>
</dbReference>
<dbReference type="InterPro" id="IPR046358">
    <property type="entry name" value="Flagellin_C"/>
</dbReference>
<organism evidence="7 8">
    <name type="scientific">[Clostridium] fimetarium</name>
    <dbReference type="NCBI Taxonomy" id="99656"/>
    <lineage>
        <taxon>Bacteria</taxon>
        <taxon>Bacillati</taxon>
        <taxon>Bacillota</taxon>
        <taxon>Clostridia</taxon>
        <taxon>Lachnospirales</taxon>
        <taxon>Lachnospiraceae</taxon>
    </lineage>
</organism>
<evidence type="ECO:0000259" key="5">
    <source>
        <dbReference type="Pfam" id="PF00669"/>
    </source>
</evidence>
<evidence type="ECO:0000256" key="2">
    <source>
        <dbReference type="ARBA" id="ARBA00020110"/>
    </source>
</evidence>
<gene>
    <name evidence="7" type="ORF">SAMN05421659_10941</name>
</gene>
<dbReference type="OrthoDB" id="9796789at2"/>
<dbReference type="InterPro" id="IPR042187">
    <property type="entry name" value="Flagellin_C_sub2"/>
</dbReference>
<dbReference type="SUPFAM" id="SSF64518">
    <property type="entry name" value="Phase 1 flagellin"/>
    <property type="match status" value="1"/>
</dbReference>
<dbReference type="STRING" id="99656.SAMN05421659_10941"/>
<evidence type="ECO:0000256" key="4">
    <source>
        <dbReference type="RuleBase" id="RU362073"/>
    </source>
</evidence>
<evidence type="ECO:0000256" key="3">
    <source>
        <dbReference type="ARBA" id="ARBA00023143"/>
    </source>
</evidence>
<comment type="function">
    <text evidence="4">Flagellin is the subunit protein which polymerizes to form the filaments of bacterial flagella.</text>
</comment>
<dbReference type="Proteomes" id="UP000199701">
    <property type="component" value="Unassembled WGS sequence"/>
</dbReference>
<dbReference type="InterPro" id="IPR001492">
    <property type="entry name" value="Flagellin"/>
</dbReference>
<dbReference type="EMBL" id="FOJI01000009">
    <property type="protein sequence ID" value="SEW30295.1"/>
    <property type="molecule type" value="Genomic_DNA"/>
</dbReference>
<keyword evidence="4" id="KW-0964">Secreted</keyword>
<feature type="domain" description="Flagellin N-terminal" evidence="5">
    <location>
        <begin position="3"/>
        <end position="139"/>
    </location>
</feature>
<evidence type="ECO:0000256" key="1">
    <source>
        <dbReference type="ARBA" id="ARBA00005709"/>
    </source>
</evidence>
<dbReference type="Gene3D" id="1.20.1330.10">
    <property type="entry name" value="f41 fragment of flagellin, N-terminal domain"/>
    <property type="match status" value="1"/>
</dbReference>